<dbReference type="Proteomes" id="UP000034182">
    <property type="component" value="Unassembled WGS sequence"/>
</dbReference>
<sequence>MDLARSLGAPVPKVLRYNCTHYNAVGQPFIAFSDPGGSAISNLWMDIDDRERLKLGDVAADLLAKLSAVEFPAYGNIYYTRDLPEDCKSYPIPDRGELKGLCVGPFCAPQYEPTYFERSRRPQNNSRIFTLNTAAELARKKNEGSYVSPLTHPDEVERFNNGRPEAGG</sequence>
<dbReference type="PANTHER" id="PTHR36091">
    <property type="entry name" value="ALTERED INHERITANCE OF MITOCHONDRIA PROTEIN 9, MITOCHONDRIAL"/>
    <property type="match status" value="1"/>
</dbReference>
<dbReference type="AlphaFoldDB" id="A0A0G2DSX1"/>
<feature type="region of interest" description="Disordered" evidence="1">
    <location>
        <begin position="142"/>
        <end position="168"/>
    </location>
</feature>
<dbReference type="GO" id="GO:0016740">
    <property type="term" value="F:transferase activity"/>
    <property type="evidence" value="ECO:0007669"/>
    <property type="project" value="UniProtKB-KW"/>
</dbReference>
<reference evidence="2 3" key="2">
    <citation type="submission" date="2015-05" db="EMBL/GenBank/DDBJ databases">
        <title>Distinctive expansion of gene families associated with plant cell wall degradation and secondary metabolism in the genomes of grapevine trunk pathogens.</title>
        <authorList>
            <person name="Lawrence D.P."/>
            <person name="Travadon R."/>
            <person name="Rolshausen P.E."/>
            <person name="Baumgartner K."/>
        </authorList>
    </citation>
    <scope>NUCLEOTIDE SEQUENCE [LARGE SCALE GENOMIC DNA]</scope>
    <source>
        <strain evidence="2">DS831</strain>
    </source>
</reference>
<dbReference type="EMBL" id="LAQI01000256">
    <property type="protein sequence ID" value="KKY13799.1"/>
    <property type="molecule type" value="Genomic_DNA"/>
</dbReference>
<reference evidence="2 3" key="1">
    <citation type="submission" date="2015-03" db="EMBL/GenBank/DDBJ databases">
        <authorList>
            <person name="Morales-Cruz A."/>
            <person name="Amrine K.C."/>
            <person name="Cantu D."/>
        </authorList>
    </citation>
    <scope>NUCLEOTIDE SEQUENCE [LARGE SCALE GENOMIC DNA]</scope>
    <source>
        <strain evidence="2">DS831</strain>
    </source>
</reference>
<gene>
    <name evidence="2" type="ORF">UCDDS831_g08624</name>
</gene>
<evidence type="ECO:0000313" key="2">
    <source>
        <dbReference type="EMBL" id="KKY13799.1"/>
    </source>
</evidence>
<evidence type="ECO:0000256" key="1">
    <source>
        <dbReference type="SAM" id="MobiDB-lite"/>
    </source>
</evidence>
<organism evidence="2 3">
    <name type="scientific">Diplodia seriata</name>
    <dbReference type="NCBI Taxonomy" id="420778"/>
    <lineage>
        <taxon>Eukaryota</taxon>
        <taxon>Fungi</taxon>
        <taxon>Dikarya</taxon>
        <taxon>Ascomycota</taxon>
        <taxon>Pezizomycotina</taxon>
        <taxon>Dothideomycetes</taxon>
        <taxon>Dothideomycetes incertae sedis</taxon>
        <taxon>Botryosphaeriales</taxon>
        <taxon>Botryosphaeriaceae</taxon>
        <taxon>Diplodia</taxon>
    </lineage>
</organism>
<name>A0A0G2DSX1_9PEZI</name>
<dbReference type="GO" id="GO:0005739">
    <property type="term" value="C:mitochondrion"/>
    <property type="evidence" value="ECO:0007669"/>
    <property type="project" value="TreeGrafter"/>
</dbReference>
<evidence type="ECO:0000313" key="3">
    <source>
        <dbReference type="Proteomes" id="UP000034182"/>
    </source>
</evidence>
<protein>
    <submittedName>
        <fullName evidence="2">Putative phosphotransferase enzyme family protein</fullName>
    </submittedName>
</protein>
<dbReference type="PANTHER" id="PTHR36091:SF1">
    <property type="entry name" value="ALTERED INHERITANCE OF MITOCHONDRIA PROTEIN 9, MITOCHONDRIAL"/>
    <property type="match status" value="1"/>
</dbReference>
<comment type="caution">
    <text evidence="2">The sequence shown here is derived from an EMBL/GenBank/DDBJ whole genome shotgun (WGS) entry which is preliminary data.</text>
</comment>
<keyword evidence="2" id="KW-0808">Transferase</keyword>
<proteinExistence type="predicted"/>
<dbReference type="InterPro" id="IPR051035">
    <property type="entry name" value="Mito_inheritance_9"/>
</dbReference>
<accession>A0A0G2DSX1</accession>